<comment type="caution">
    <text evidence="1">The sequence shown here is derived from an EMBL/GenBank/DDBJ whole genome shotgun (WGS) entry which is preliminary data.</text>
</comment>
<reference evidence="2" key="2">
    <citation type="submission" date="2016-02" db="EMBL/GenBank/DDBJ databases">
        <title>Genome sequencing of Aspergillus luchuensis NBRC 4314.</title>
        <authorList>
            <person name="Yamada O."/>
        </authorList>
    </citation>
    <scope>NUCLEOTIDE SEQUENCE [LARGE SCALE GENOMIC DNA]</scope>
    <source>
        <strain evidence="2">RIB 2604</strain>
    </source>
</reference>
<dbReference type="Proteomes" id="UP000075230">
    <property type="component" value="Unassembled WGS sequence"/>
</dbReference>
<keyword evidence="1" id="KW-0413">Isomerase</keyword>
<protein>
    <submittedName>
        <fullName evidence="1">Ribose/galactose isomerase</fullName>
    </submittedName>
</protein>
<organism evidence="1 2">
    <name type="scientific">Aspergillus kawachii</name>
    <name type="common">White koji mold</name>
    <name type="synonym">Aspergillus awamori var. kawachi</name>
    <dbReference type="NCBI Taxonomy" id="1069201"/>
    <lineage>
        <taxon>Eukaryota</taxon>
        <taxon>Fungi</taxon>
        <taxon>Dikarya</taxon>
        <taxon>Ascomycota</taxon>
        <taxon>Pezizomycotina</taxon>
        <taxon>Eurotiomycetes</taxon>
        <taxon>Eurotiomycetidae</taxon>
        <taxon>Eurotiales</taxon>
        <taxon>Aspergillaceae</taxon>
        <taxon>Aspergillus</taxon>
        <taxon>Aspergillus subgen. Circumdati</taxon>
    </lineage>
</organism>
<evidence type="ECO:0000313" key="2">
    <source>
        <dbReference type="Proteomes" id="UP000075230"/>
    </source>
</evidence>
<evidence type="ECO:0000313" key="1">
    <source>
        <dbReference type="EMBL" id="GAT28409.1"/>
    </source>
</evidence>
<accession>A0A146FT44</accession>
<sequence>MATNGHFAAIGNGSSDKTAYEHGVQVIDENKEFK</sequence>
<dbReference type="AlphaFoldDB" id="A0A146FT44"/>
<dbReference type="GO" id="GO:0016853">
    <property type="term" value="F:isomerase activity"/>
    <property type="evidence" value="ECO:0007669"/>
    <property type="project" value="UniProtKB-KW"/>
</dbReference>
<gene>
    <name evidence="1" type="ORF">RIB2604_02600490</name>
</gene>
<dbReference type="EMBL" id="BCWF01000025">
    <property type="protein sequence ID" value="GAT28409.1"/>
    <property type="molecule type" value="Genomic_DNA"/>
</dbReference>
<reference evidence="1 2" key="1">
    <citation type="journal article" date="2016" name="DNA Res.">
        <title>Genome sequence of Aspergillus luchuensis NBRC 4314.</title>
        <authorList>
            <person name="Yamada O."/>
            <person name="Machida M."/>
            <person name="Hosoyama A."/>
            <person name="Goto M."/>
            <person name="Takahashi T."/>
            <person name="Futagami T."/>
            <person name="Yamagata Y."/>
            <person name="Takeuchi M."/>
            <person name="Kobayashi T."/>
            <person name="Koike H."/>
            <person name="Abe K."/>
            <person name="Asai K."/>
            <person name="Arita M."/>
            <person name="Fujita N."/>
            <person name="Fukuda K."/>
            <person name="Higa K."/>
            <person name="Horikawa H."/>
            <person name="Ishikawa T."/>
            <person name="Jinno K."/>
            <person name="Kato Y."/>
            <person name="Kirimura K."/>
            <person name="Mizutani O."/>
            <person name="Nakasone K."/>
            <person name="Sano M."/>
            <person name="Shiraishi Y."/>
            <person name="Tsukahara M."/>
            <person name="Gomi K."/>
        </authorList>
    </citation>
    <scope>NUCLEOTIDE SEQUENCE [LARGE SCALE GENOMIC DNA]</scope>
    <source>
        <strain evidence="1 2">RIB 2604</strain>
    </source>
</reference>
<proteinExistence type="predicted"/>
<name>A0A146FT44_ASPKA</name>